<protein>
    <submittedName>
        <fullName evidence="3">Ldh family oxidoreductase</fullName>
    </submittedName>
</protein>
<reference evidence="4" key="1">
    <citation type="journal article" date="2019" name="Int. J. Syst. Evol. Microbiol.">
        <title>The Global Catalogue of Microorganisms (GCM) 10K type strain sequencing project: providing services to taxonomists for standard genome sequencing and annotation.</title>
        <authorList>
            <consortium name="The Broad Institute Genomics Platform"/>
            <consortium name="The Broad Institute Genome Sequencing Center for Infectious Disease"/>
            <person name="Wu L."/>
            <person name="Ma J."/>
        </authorList>
    </citation>
    <scope>NUCLEOTIDE SEQUENCE [LARGE SCALE GENOMIC DNA]</scope>
    <source>
        <strain evidence="4">CGMCC 4.7177</strain>
    </source>
</reference>
<sequence>MNIEKRIPVKQLKKFCYEVFTALGIPKNESEVIADSLVDANVMGVDSHGVTRLADYIGRLENGVIKNHTELTVLRETETTTLYDANNGWGQYAGKIAMENAIEKAKKYGSAFVGVSNSNHFGTASYFTRMAANAGCLGIAMTNTSPIMVAWGAKKPTLGTNPISIAVPSNNEPVILDMATSNVARGRINLAAKNGEEIPEGWAITEDGHDTTDAQEALDGFLLPFGSKGSGLSMMIDIMTGVMTGAMFGEHISQMYNDTRPQQLGHTFIVFDIESFMDLDTFKQRMDDRITQTVTSPPSAAHQKVYMPGEIEQIKREKSLKEGIVLTQAIYNELQELGHKYNISIEEYLTDASSK</sequence>
<dbReference type="InterPro" id="IPR043143">
    <property type="entry name" value="Mal/L-sulf/L-lact_DH-like_NADP"/>
</dbReference>
<comment type="similarity">
    <text evidence="1">Belongs to the LDH2/MDH2 oxidoreductase family.</text>
</comment>
<comment type="caution">
    <text evidence="3">The sequence shown here is derived from an EMBL/GenBank/DDBJ whole genome shotgun (WGS) entry which is preliminary data.</text>
</comment>
<gene>
    <name evidence="3" type="ORF">ACFSFY_07880</name>
</gene>
<accession>A0ABW4SHT2</accession>
<dbReference type="PANTHER" id="PTHR11091">
    <property type="entry name" value="OXIDOREDUCTASE-RELATED"/>
    <property type="match status" value="1"/>
</dbReference>
<name>A0ABW4SHT2_9BACL</name>
<proteinExistence type="inferred from homology"/>
<dbReference type="Gene3D" id="3.30.1370.60">
    <property type="entry name" value="Hypothetical oxidoreductase yiak, domain 2"/>
    <property type="match status" value="1"/>
</dbReference>
<dbReference type="PANTHER" id="PTHR11091:SF0">
    <property type="entry name" value="MALATE DEHYDROGENASE"/>
    <property type="match status" value="1"/>
</dbReference>
<dbReference type="SUPFAM" id="SSF89733">
    <property type="entry name" value="L-sulfolactate dehydrogenase-like"/>
    <property type="match status" value="1"/>
</dbReference>
<dbReference type="InterPro" id="IPR036111">
    <property type="entry name" value="Mal/L-sulfo/L-lacto_DH-like_sf"/>
</dbReference>
<evidence type="ECO:0000313" key="3">
    <source>
        <dbReference type="EMBL" id="MFD1927974.1"/>
    </source>
</evidence>
<dbReference type="RefSeq" id="WP_381536903.1">
    <property type="nucleotide sequence ID" value="NZ_JBHUGI010000021.1"/>
</dbReference>
<dbReference type="Gene3D" id="1.10.1530.10">
    <property type="match status" value="1"/>
</dbReference>
<dbReference type="InterPro" id="IPR043144">
    <property type="entry name" value="Mal/L-sulf/L-lact_DH-like_ah"/>
</dbReference>
<dbReference type="EMBL" id="JBHUGI010000021">
    <property type="protein sequence ID" value="MFD1927974.1"/>
    <property type="molecule type" value="Genomic_DNA"/>
</dbReference>
<evidence type="ECO:0000256" key="2">
    <source>
        <dbReference type="ARBA" id="ARBA00023002"/>
    </source>
</evidence>
<keyword evidence="2" id="KW-0560">Oxidoreductase</keyword>
<evidence type="ECO:0000313" key="4">
    <source>
        <dbReference type="Proteomes" id="UP001597218"/>
    </source>
</evidence>
<organism evidence="3 4">
    <name type="scientific">Sporosarcina siberiensis</name>
    <dbReference type="NCBI Taxonomy" id="1365606"/>
    <lineage>
        <taxon>Bacteria</taxon>
        <taxon>Bacillati</taxon>
        <taxon>Bacillota</taxon>
        <taxon>Bacilli</taxon>
        <taxon>Bacillales</taxon>
        <taxon>Caryophanaceae</taxon>
        <taxon>Sporosarcina</taxon>
    </lineage>
</organism>
<dbReference type="Proteomes" id="UP001597218">
    <property type="component" value="Unassembled WGS sequence"/>
</dbReference>
<dbReference type="InterPro" id="IPR003767">
    <property type="entry name" value="Malate/L-lactate_DH-like"/>
</dbReference>
<dbReference type="Pfam" id="PF02615">
    <property type="entry name" value="Ldh_2"/>
    <property type="match status" value="1"/>
</dbReference>
<evidence type="ECO:0000256" key="1">
    <source>
        <dbReference type="ARBA" id="ARBA00006056"/>
    </source>
</evidence>
<keyword evidence="4" id="KW-1185">Reference proteome</keyword>